<dbReference type="AlphaFoldDB" id="A0A4R8DQ37"/>
<keyword evidence="2" id="KW-0132">Cell division</keyword>
<name>A0A4R8DQ37_9BACT</name>
<feature type="compositionally biased region" description="Low complexity" evidence="1">
    <location>
        <begin position="317"/>
        <end position="358"/>
    </location>
</feature>
<dbReference type="EMBL" id="SODV01000001">
    <property type="protein sequence ID" value="TDX00250.1"/>
    <property type="molecule type" value="Genomic_DNA"/>
</dbReference>
<dbReference type="OrthoDB" id="1466667at2"/>
<dbReference type="RefSeq" id="WP_133991644.1">
    <property type="nucleotide sequence ID" value="NZ_SODV01000001.1"/>
</dbReference>
<organism evidence="2 3">
    <name type="scientific">Dinghuibacter silviterrae</name>
    <dbReference type="NCBI Taxonomy" id="1539049"/>
    <lineage>
        <taxon>Bacteria</taxon>
        <taxon>Pseudomonadati</taxon>
        <taxon>Bacteroidota</taxon>
        <taxon>Chitinophagia</taxon>
        <taxon>Chitinophagales</taxon>
        <taxon>Chitinophagaceae</taxon>
        <taxon>Dinghuibacter</taxon>
    </lineage>
</organism>
<keyword evidence="3" id="KW-1185">Reference proteome</keyword>
<dbReference type="Proteomes" id="UP000294498">
    <property type="component" value="Unassembled WGS sequence"/>
</dbReference>
<accession>A0A4R8DQ37</accession>
<sequence>MGDEGKRYGKWRKILVWGFWLLVAAGGTTLLVAAIRHQNRALCKSVRIEISGTGRRMVDSAELEAILTDQHTRHLVGTPSGSISIRRLEKRIGDNPWVKKADLFFDSKQVLWVKVIEREPVARLFTQEGSSFYVDLDGARLPLKDYFPVPLPVFTSCPLDKRNWNGPDTALAREIAALSVYLQGHPFWMNMVQQVDVNDARQFELVPAVGDYVLRIGDTSDLDRKFTRLKVFYERVIPRVGWNKYAVVDARYTGEIIGVRRDAQSASIDTAKAAALLKDLIEQGRTAMRDTVVRAAPVPREPVPDIDSTRSLVPDEGAGAAAAASGAAHSATKPAAGAPKPGSGGQKPKAVLPPKKKK</sequence>
<gene>
    <name evidence="2" type="ORF">EDB95_1269</name>
</gene>
<proteinExistence type="predicted"/>
<evidence type="ECO:0000313" key="3">
    <source>
        <dbReference type="Proteomes" id="UP000294498"/>
    </source>
</evidence>
<evidence type="ECO:0000313" key="2">
    <source>
        <dbReference type="EMBL" id="TDX00250.1"/>
    </source>
</evidence>
<protein>
    <submittedName>
        <fullName evidence="2">Cell division protein FtsQ</fullName>
    </submittedName>
</protein>
<keyword evidence="2" id="KW-0131">Cell cycle</keyword>
<reference evidence="2 3" key="1">
    <citation type="submission" date="2019-03" db="EMBL/GenBank/DDBJ databases">
        <title>Genomic Encyclopedia of Type Strains, Phase IV (KMG-IV): sequencing the most valuable type-strain genomes for metagenomic binning, comparative biology and taxonomic classification.</title>
        <authorList>
            <person name="Goeker M."/>
        </authorList>
    </citation>
    <scope>NUCLEOTIDE SEQUENCE [LARGE SCALE GENOMIC DNA]</scope>
    <source>
        <strain evidence="2 3">DSM 100059</strain>
    </source>
</reference>
<comment type="caution">
    <text evidence="2">The sequence shown here is derived from an EMBL/GenBank/DDBJ whole genome shotgun (WGS) entry which is preliminary data.</text>
</comment>
<evidence type="ECO:0000256" key="1">
    <source>
        <dbReference type="SAM" id="MobiDB-lite"/>
    </source>
</evidence>
<feature type="region of interest" description="Disordered" evidence="1">
    <location>
        <begin position="294"/>
        <end position="358"/>
    </location>
</feature>
<dbReference type="GO" id="GO:0051301">
    <property type="term" value="P:cell division"/>
    <property type="evidence" value="ECO:0007669"/>
    <property type="project" value="UniProtKB-KW"/>
</dbReference>